<feature type="transmembrane region" description="Helical" evidence="1">
    <location>
        <begin position="60"/>
        <end position="83"/>
    </location>
</feature>
<evidence type="ECO:0000313" key="3">
    <source>
        <dbReference type="EMBL" id="KFJ04196.1"/>
    </source>
</evidence>
<accession>A0A087E8U5</accession>
<name>A0A087E8U5_9BIFI</name>
<evidence type="ECO:0000313" key="4">
    <source>
        <dbReference type="Proteomes" id="UP000029055"/>
    </source>
</evidence>
<dbReference type="OrthoDB" id="4825452at2"/>
<keyword evidence="1" id="KW-0812">Transmembrane</keyword>
<dbReference type="InterPro" id="IPR000073">
    <property type="entry name" value="AB_hydrolase_1"/>
</dbReference>
<keyword evidence="1" id="KW-1133">Transmembrane helix</keyword>
<organism evidence="3 4">
    <name type="scientific">Bifidobacterium subtile</name>
    <dbReference type="NCBI Taxonomy" id="77635"/>
    <lineage>
        <taxon>Bacteria</taxon>
        <taxon>Bacillati</taxon>
        <taxon>Actinomycetota</taxon>
        <taxon>Actinomycetes</taxon>
        <taxon>Bifidobacteriales</taxon>
        <taxon>Bifidobacteriaceae</taxon>
        <taxon>Bifidobacterium</taxon>
    </lineage>
</organism>
<dbReference type="Pfam" id="PF12697">
    <property type="entry name" value="Abhydrolase_6"/>
    <property type="match status" value="1"/>
</dbReference>
<evidence type="ECO:0000259" key="2">
    <source>
        <dbReference type="Pfam" id="PF12697"/>
    </source>
</evidence>
<reference evidence="3 4" key="1">
    <citation type="submission" date="2014-03" db="EMBL/GenBank/DDBJ databases">
        <title>Genomics of Bifidobacteria.</title>
        <authorList>
            <person name="Ventura M."/>
            <person name="Milani C."/>
            <person name="Lugli G.A."/>
        </authorList>
    </citation>
    <scope>NUCLEOTIDE SEQUENCE [LARGE SCALE GENOMIC DNA]</scope>
    <source>
        <strain evidence="3 4">LMG 11597</strain>
    </source>
</reference>
<dbReference type="GO" id="GO:0003824">
    <property type="term" value="F:catalytic activity"/>
    <property type="evidence" value="ECO:0007669"/>
    <property type="project" value="UniProtKB-ARBA"/>
</dbReference>
<dbReference type="eggNOG" id="ENOG5033TX8">
    <property type="taxonomic scope" value="Bacteria"/>
</dbReference>
<dbReference type="Gene3D" id="3.40.50.1820">
    <property type="entry name" value="alpha/beta hydrolase"/>
    <property type="match status" value="1"/>
</dbReference>
<dbReference type="InterPro" id="IPR029058">
    <property type="entry name" value="AB_hydrolase_fold"/>
</dbReference>
<dbReference type="AlphaFoldDB" id="A0A087E8U5"/>
<gene>
    <name evidence="3" type="ORF">BISU_1234</name>
</gene>
<dbReference type="RefSeq" id="WP_161787738.1">
    <property type="nucleotide sequence ID" value="NZ_JGZR01000005.1"/>
</dbReference>
<dbReference type="SUPFAM" id="SSF53474">
    <property type="entry name" value="alpha/beta-Hydrolases"/>
    <property type="match status" value="1"/>
</dbReference>
<comment type="caution">
    <text evidence="3">The sequence shown here is derived from an EMBL/GenBank/DDBJ whole genome shotgun (WGS) entry which is preliminary data.</text>
</comment>
<proteinExistence type="predicted"/>
<protein>
    <recommendedName>
        <fullName evidence="2">AB hydrolase-1 domain-containing protein</fullName>
    </recommendedName>
</protein>
<feature type="domain" description="AB hydrolase-1" evidence="2">
    <location>
        <begin position="13"/>
        <end position="219"/>
    </location>
</feature>
<dbReference type="EMBL" id="JGZR01000005">
    <property type="protein sequence ID" value="KFJ04196.1"/>
    <property type="molecule type" value="Genomic_DNA"/>
</dbReference>
<dbReference type="STRING" id="77635.BISU_1234"/>
<keyword evidence="1" id="KW-0472">Membrane</keyword>
<sequence length="234" mass="25388">MNDKYRWAAGRKIVLIHGAAATSRIWRLVIAELHVSLPYTRILVPDRRCTGNMDKETDDLWEACSGALVVGVSGGATLAWALASRKCPMLGMIAHEPAAGNLCPGLLSYAGSAWSESTLNPVRRATLFGERLYGTQWNADELPSDVAAVSRDYRMFSQFNPAPPRINPSVITLTIGALSPKIRYDAAQAYEQTFGIPSHTLAGAKHCVQLEQPRLFADVIASHLLAATSKQSLA</sequence>
<keyword evidence="4" id="KW-1185">Reference proteome</keyword>
<evidence type="ECO:0000256" key="1">
    <source>
        <dbReference type="SAM" id="Phobius"/>
    </source>
</evidence>
<dbReference type="Proteomes" id="UP000029055">
    <property type="component" value="Unassembled WGS sequence"/>
</dbReference>